<dbReference type="EMBL" id="KI536799">
    <property type="protein sequence ID" value="ESR45462.1"/>
    <property type="molecule type" value="Genomic_DNA"/>
</dbReference>
<name>V4SXB2_CITCL</name>
<accession>V4SXB2</accession>
<sequence length="80" mass="8792">MSILLKGGVKSMLNVLYFNVQPLVISSTIPLNICSVMPSSHCNQRVTIQVICSVGPSSHCNQRVTRIRPLSCLLSFLHLP</sequence>
<protein>
    <submittedName>
        <fullName evidence="1">Uncharacterized protein</fullName>
    </submittedName>
</protein>
<keyword evidence="2" id="KW-1185">Reference proteome</keyword>
<dbReference type="Gramene" id="ESR45462">
    <property type="protein sequence ID" value="ESR45462"/>
    <property type="gene ID" value="CICLE_v10003015mg"/>
</dbReference>
<organism evidence="1 2">
    <name type="scientific">Citrus clementina</name>
    <name type="common">Clementine</name>
    <name type="synonym">Citrus deliciosa x Citrus sinensis</name>
    <dbReference type="NCBI Taxonomy" id="85681"/>
    <lineage>
        <taxon>Eukaryota</taxon>
        <taxon>Viridiplantae</taxon>
        <taxon>Streptophyta</taxon>
        <taxon>Embryophyta</taxon>
        <taxon>Tracheophyta</taxon>
        <taxon>Spermatophyta</taxon>
        <taxon>Magnoliopsida</taxon>
        <taxon>eudicotyledons</taxon>
        <taxon>Gunneridae</taxon>
        <taxon>Pentapetalae</taxon>
        <taxon>rosids</taxon>
        <taxon>malvids</taxon>
        <taxon>Sapindales</taxon>
        <taxon>Rutaceae</taxon>
        <taxon>Aurantioideae</taxon>
        <taxon>Citrus</taxon>
    </lineage>
</organism>
<dbReference type="KEGG" id="cic:CICLE_v10003015mg"/>
<evidence type="ECO:0000313" key="1">
    <source>
        <dbReference type="EMBL" id="ESR45462.1"/>
    </source>
</evidence>
<evidence type="ECO:0000313" key="2">
    <source>
        <dbReference type="Proteomes" id="UP000030687"/>
    </source>
</evidence>
<gene>
    <name evidence="1" type="ORF">CICLE_v10003015mg</name>
</gene>
<dbReference type="InParanoid" id="V4SXB2"/>
<reference evidence="1 2" key="1">
    <citation type="submission" date="2013-10" db="EMBL/GenBank/DDBJ databases">
        <authorList>
            <consortium name="International Citrus Genome Consortium"/>
            <person name="Jenkins J."/>
            <person name="Schmutz J."/>
            <person name="Prochnik S."/>
            <person name="Rokhsar D."/>
            <person name="Gmitter F."/>
            <person name="Ollitrault P."/>
            <person name="Machado M."/>
            <person name="Talon M."/>
            <person name="Wincker P."/>
            <person name="Jaillon O."/>
            <person name="Morgante M."/>
        </authorList>
    </citation>
    <scope>NUCLEOTIDE SEQUENCE</scope>
    <source>
        <strain evidence="2">cv. Clemenules</strain>
    </source>
</reference>
<dbReference type="Proteomes" id="UP000030687">
    <property type="component" value="Unassembled WGS sequence"/>
</dbReference>
<dbReference type="AlphaFoldDB" id="V4SXB2"/>
<proteinExistence type="predicted"/>